<evidence type="ECO:0000256" key="1">
    <source>
        <dbReference type="ARBA" id="ARBA00022729"/>
    </source>
</evidence>
<organism evidence="5 6">
    <name type="scientific">Albimonas donghaensis</name>
    <dbReference type="NCBI Taxonomy" id="356660"/>
    <lineage>
        <taxon>Bacteria</taxon>
        <taxon>Pseudomonadati</taxon>
        <taxon>Pseudomonadota</taxon>
        <taxon>Alphaproteobacteria</taxon>
        <taxon>Rhodobacterales</taxon>
        <taxon>Paracoccaceae</taxon>
        <taxon>Albimonas</taxon>
    </lineage>
</organism>
<dbReference type="OrthoDB" id="851894at2"/>
<feature type="transmembrane region" description="Helical" evidence="3">
    <location>
        <begin position="207"/>
        <end position="226"/>
    </location>
</feature>
<evidence type="ECO:0000256" key="3">
    <source>
        <dbReference type="SAM" id="Phobius"/>
    </source>
</evidence>
<name>A0A1H2T0L8_9RHOB</name>
<evidence type="ECO:0000313" key="5">
    <source>
        <dbReference type="EMBL" id="SDW37350.1"/>
    </source>
</evidence>
<dbReference type="InterPro" id="IPR006558">
    <property type="entry name" value="LamG-like"/>
</dbReference>
<gene>
    <name evidence="5" type="ORF">SAMN05444336_101847</name>
</gene>
<protein>
    <submittedName>
        <fullName evidence="5">Concanavalin A-like lectin/glucanases superfamily protein</fullName>
    </submittedName>
</protein>
<evidence type="ECO:0000256" key="2">
    <source>
        <dbReference type="ARBA" id="ARBA00023157"/>
    </source>
</evidence>
<keyword evidence="3" id="KW-1133">Transmembrane helix</keyword>
<dbReference type="InterPro" id="IPR013320">
    <property type="entry name" value="ConA-like_dom_sf"/>
</dbReference>
<evidence type="ECO:0000313" key="6">
    <source>
        <dbReference type="Proteomes" id="UP000199118"/>
    </source>
</evidence>
<keyword evidence="1" id="KW-0732">Signal</keyword>
<dbReference type="GO" id="GO:0030246">
    <property type="term" value="F:carbohydrate binding"/>
    <property type="evidence" value="ECO:0007669"/>
    <property type="project" value="UniProtKB-KW"/>
</dbReference>
<evidence type="ECO:0000259" key="4">
    <source>
        <dbReference type="SMART" id="SM00560"/>
    </source>
</evidence>
<dbReference type="SUPFAM" id="SSF49899">
    <property type="entry name" value="Concanavalin A-like lectins/glucanases"/>
    <property type="match status" value="1"/>
</dbReference>
<keyword evidence="3" id="KW-0812">Transmembrane</keyword>
<proteinExistence type="predicted"/>
<keyword evidence="5" id="KW-0430">Lectin</keyword>
<keyword evidence="6" id="KW-1185">Reference proteome</keyword>
<dbReference type="Gene3D" id="2.60.120.200">
    <property type="match status" value="1"/>
</dbReference>
<dbReference type="Pfam" id="PF13385">
    <property type="entry name" value="Laminin_G_3"/>
    <property type="match status" value="1"/>
</dbReference>
<reference evidence="5 6" key="1">
    <citation type="submission" date="2016-10" db="EMBL/GenBank/DDBJ databases">
        <authorList>
            <person name="de Groot N.N."/>
        </authorList>
    </citation>
    <scope>NUCLEOTIDE SEQUENCE [LARGE SCALE GENOMIC DNA]</scope>
    <source>
        <strain evidence="5 6">DSM 17890</strain>
    </source>
</reference>
<accession>A0A1H2T0L8</accession>
<dbReference type="EMBL" id="FNMZ01000001">
    <property type="protein sequence ID" value="SDW37350.1"/>
    <property type="molecule type" value="Genomic_DNA"/>
</dbReference>
<sequence>MVVEYTFEGTGNDSSGNGEHLALMGDATYASGMFGQALSLDGSGDYGIVDIGALSLSTFTLETWVKRPSYVSGGHYISLYSDHYLVLGDWGTNAASTWADGLSPIDAASSGSFAPPAADTWMHLAFTYDGSVQRVYVNGDLKVSAATTGTLADDNIGDLVVGARYNSGSQFVTGLMDNVRIHDVALSAPELGWTVDQASASAVPLPAAAPLLAVGLGGLGGLGFVARRRRRS</sequence>
<dbReference type="AlphaFoldDB" id="A0A1H2T0L8"/>
<keyword evidence="3" id="KW-0472">Membrane</keyword>
<dbReference type="SMART" id="SM00560">
    <property type="entry name" value="LamGL"/>
    <property type="match status" value="1"/>
</dbReference>
<dbReference type="Proteomes" id="UP000199118">
    <property type="component" value="Unassembled WGS sequence"/>
</dbReference>
<keyword evidence="2" id="KW-1015">Disulfide bond</keyword>
<feature type="domain" description="LamG-like jellyroll fold" evidence="4">
    <location>
        <begin position="57"/>
        <end position="189"/>
    </location>
</feature>
<dbReference type="STRING" id="356660.SAMN05444336_101847"/>